<dbReference type="RefSeq" id="WP_069440414.1">
    <property type="nucleotide sequence ID" value="NZ_LPWF01000002.1"/>
</dbReference>
<comment type="caution">
    <text evidence="1">The sequence shown here is derived from an EMBL/GenBank/DDBJ whole genome shotgun (WGS) entry which is preliminary data.</text>
</comment>
<evidence type="ECO:0000313" key="1">
    <source>
        <dbReference type="EMBL" id="ODS02009.1"/>
    </source>
</evidence>
<dbReference type="AlphaFoldDB" id="A0A1E3W870"/>
<accession>A0A1E3W870</accession>
<proteinExistence type="predicted"/>
<dbReference type="OrthoDB" id="8450451at2"/>
<reference evidence="1 2" key="1">
    <citation type="journal article" date="2016" name="Environ. Microbiol.">
        <title>New Methyloceanibacter diversity from North Sea sediments includes methanotroph containing solely the soluble methane monooxygenase.</title>
        <authorList>
            <person name="Vekeman B."/>
            <person name="Kerckhof F.M."/>
            <person name="Cremers G."/>
            <person name="de Vos P."/>
            <person name="Vandamme P."/>
            <person name="Boon N."/>
            <person name="Op den Camp H.J."/>
            <person name="Heylen K."/>
        </authorList>
    </citation>
    <scope>NUCLEOTIDE SEQUENCE [LARGE SCALE GENOMIC DNA]</scope>
    <source>
        <strain evidence="1 2">R-67175</strain>
    </source>
</reference>
<dbReference type="Proteomes" id="UP000094472">
    <property type="component" value="Unassembled WGS sequence"/>
</dbReference>
<dbReference type="STRING" id="1774969.AUC69_00500"/>
<gene>
    <name evidence="1" type="ORF">AUC69_00500</name>
</gene>
<name>A0A1E3W870_9HYPH</name>
<dbReference type="EMBL" id="LPWF01000002">
    <property type="protein sequence ID" value="ODS02009.1"/>
    <property type="molecule type" value="Genomic_DNA"/>
</dbReference>
<organism evidence="1 2">
    <name type="scientific">Methyloceanibacter superfactus</name>
    <dbReference type="NCBI Taxonomy" id="1774969"/>
    <lineage>
        <taxon>Bacteria</taxon>
        <taxon>Pseudomonadati</taxon>
        <taxon>Pseudomonadota</taxon>
        <taxon>Alphaproteobacteria</taxon>
        <taxon>Hyphomicrobiales</taxon>
        <taxon>Hyphomicrobiaceae</taxon>
        <taxon>Methyloceanibacter</taxon>
    </lineage>
</organism>
<protein>
    <submittedName>
        <fullName evidence="1">Uncharacterized protein</fullName>
    </submittedName>
</protein>
<keyword evidence="2" id="KW-1185">Reference proteome</keyword>
<evidence type="ECO:0000313" key="2">
    <source>
        <dbReference type="Proteomes" id="UP000094472"/>
    </source>
</evidence>
<sequence length="127" mass="13507">MTWLMRILVGLGIVLALVIAFVLLIGNWGTGGPPTQALSLSVGNRTVTVAGHYKSMTQESIADGIKVIVDGHEVVVAEDQLTVDGKPQILEPDQDVMVYVDEAGKVTVKVVHEDETAGQEASEEAPE</sequence>